<gene>
    <name evidence="2" type="ORF">PHPALM_15487</name>
</gene>
<reference evidence="2 3" key="1">
    <citation type="journal article" date="2017" name="Genome Biol. Evol.">
        <title>Phytophthora megakarya and P. palmivora, closely related causal agents of cacao black pod rot, underwent increases in genome sizes and gene numbers by different mechanisms.</title>
        <authorList>
            <person name="Ali S.S."/>
            <person name="Shao J."/>
            <person name="Lary D.J."/>
            <person name="Kronmiller B."/>
            <person name="Shen D."/>
            <person name="Strem M.D."/>
            <person name="Amoako-Attah I."/>
            <person name="Akrofi A.Y."/>
            <person name="Begoude B.A."/>
            <person name="Ten Hoopen G.M."/>
            <person name="Coulibaly K."/>
            <person name="Kebe B.I."/>
            <person name="Melnick R.L."/>
            <person name="Guiltinan M.J."/>
            <person name="Tyler B.M."/>
            <person name="Meinhardt L.W."/>
            <person name="Bailey B.A."/>
        </authorList>
    </citation>
    <scope>NUCLEOTIDE SEQUENCE [LARGE SCALE GENOMIC DNA]</scope>
    <source>
        <strain evidence="3">sbr112.9</strain>
    </source>
</reference>
<accession>A0A2P4XS25</accession>
<comment type="caution">
    <text evidence="2">The sequence shown here is derived from an EMBL/GenBank/DDBJ whole genome shotgun (WGS) entry which is preliminary data.</text>
</comment>
<feature type="region of interest" description="Disordered" evidence="1">
    <location>
        <begin position="1"/>
        <end position="42"/>
    </location>
</feature>
<feature type="compositionally biased region" description="Basic and acidic residues" evidence="1">
    <location>
        <begin position="194"/>
        <end position="206"/>
    </location>
</feature>
<protein>
    <submittedName>
        <fullName evidence="2">Uncharacterized protein</fullName>
    </submittedName>
</protein>
<name>A0A2P4XS25_9STRA</name>
<dbReference type="Proteomes" id="UP000237271">
    <property type="component" value="Unassembled WGS sequence"/>
</dbReference>
<evidence type="ECO:0000313" key="3">
    <source>
        <dbReference type="Proteomes" id="UP000237271"/>
    </source>
</evidence>
<dbReference type="AlphaFoldDB" id="A0A2P4XS25"/>
<feature type="region of interest" description="Disordered" evidence="1">
    <location>
        <begin position="128"/>
        <end position="237"/>
    </location>
</feature>
<feature type="compositionally biased region" description="Basic and acidic residues" evidence="1">
    <location>
        <begin position="164"/>
        <end position="180"/>
    </location>
</feature>
<dbReference type="EMBL" id="NCKW01008246">
    <property type="protein sequence ID" value="POM68361.1"/>
    <property type="molecule type" value="Genomic_DNA"/>
</dbReference>
<keyword evidence="3" id="KW-1185">Reference proteome</keyword>
<evidence type="ECO:0000256" key="1">
    <source>
        <dbReference type="SAM" id="MobiDB-lite"/>
    </source>
</evidence>
<sequence>MIERATRKYSNIISLQAEMRQKPPSRPNKQQHKPSGSHGGYRDALKHWKPPRHGCPICKGPHWVQECLTATTKLKTEAVKALRERKGSQSEHVRRITVNDGLGSSIRTAAINGVLELHFCLDSHEEEARADLGSGEPASLEIRSPTKHLNQDRSADWQSFGRSSTDRTEEGPSTDLEEKPLPPPQFPSGAPADFDSRRDRQDENPSRKPTNARLKSARSKALRKQITPLGSDADDQDDLKSAWSDELLEIAYPKKELHTFLINNPNISDLNGPVQKPTARSSKLEAAKALLQLIKEVGIVAGSFDANKLCDTRLTTINTALTSLFDLLKPLVSEKSARPKQGLVVVRISSY</sequence>
<organism evidence="2 3">
    <name type="scientific">Phytophthora palmivora</name>
    <dbReference type="NCBI Taxonomy" id="4796"/>
    <lineage>
        <taxon>Eukaryota</taxon>
        <taxon>Sar</taxon>
        <taxon>Stramenopiles</taxon>
        <taxon>Oomycota</taxon>
        <taxon>Peronosporomycetes</taxon>
        <taxon>Peronosporales</taxon>
        <taxon>Peronosporaceae</taxon>
        <taxon>Phytophthora</taxon>
    </lineage>
</organism>
<proteinExistence type="predicted"/>
<evidence type="ECO:0000313" key="2">
    <source>
        <dbReference type="EMBL" id="POM68361.1"/>
    </source>
</evidence>